<evidence type="ECO:0000313" key="2">
    <source>
        <dbReference type="EMBL" id="RRT76960.1"/>
    </source>
</evidence>
<evidence type="ECO:0000256" key="1">
    <source>
        <dbReference type="SAM" id="MobiDB-lite"/>
    </source>
</evidence>
<accession>A0A427AL77</accession>
<feature type="compositionally biased region" description="Basic and acidic residues" evidence="1">
    <location>
        <begin position="86"/>
        <end position="115"/>
    </location>
</feature>
<protein>
    <submittedName>
        <fullName evidence="2">Uncharacterized protein</fullName>
    </submittedName>
</protein>
<evidence type="ECO:0000313" key="3">
    <source>
        <dbReference type="Proteomes" id="UP000287651"/>
    </source>
</evidence>
<feature type="region of interest" description="Disordered" evidence="1">
    <location>
        <begin position="86"/>
        <end position="131"/>
    </location>
</feature>
<organism evidence="2 3">
    <name type="scientific">Ensete ventricosum</name>
    <name type="common">Abyssinian banana</name>
    <name type="synonym">Musa ensete</name>
    <dbReference type="NCBI Taxonomy" id="4639"/>
    <lineage>
        <taxon>Eukaryota</taxon>
        <taxon>Viridiplantae</taxon>
        <taxon>Streptophyta</taxon>
        <taxon>Embryophyta</taxon>
        <taxon>Tracheophyta</taxon>
        <taxon>Spermatophyta</taxon>
        <taxon>Magnoliopsida</taxon>
        <taxon>Liliopsida</taxon>
        <taxon>Zingiberales</taxon>
        <taxon>Musaceae</taxon>
        <taxon>Ensete</taxon>
    </lineage>
</organism>
<sequence>DLPLPSNADERQLKATHDRCGTVGHVIAFRAQMDLYDTSGTLMCRAFPIALSDSAQSLVERLATIVLAMLQRSNQYVVTESLVVGRDEESHKRLCTEQPRDLSSRPPWRRLDKPETLLSRPPLPPLNSSEA</sequence>
<proteinExistence type="predicted"/>
<gene>
    <name evidence="2" type="ORF">B296_00029393</name>
</gene>
<reference evidence="2 3" key="1">
    <citation type="journal article" date="2014" name="Agronomy (Basel)">
        <title>A Draft Genome Sequence for Ensete ventricosum, the Drought-Tolerant Tree Against Hunger.</title>
        <authorList>
            <person name="Harrison J."/>
            <person name="Moore K.A."/>
            <person name="Paszkiewicz K."/>
            <person name="Jones T."/>
            <person name="Grant M."/>
            <person name="Ambacheew D."/>
            <person name="Muzemil S."/>
            <person name="Studholme D.J."/>
        </authorList>
    </citation>
    <scope>NUCLEOTIDE SEQUENCE [LARGE SCALE GENOMIC DNA]</scope>
</reference>
<comment type="caution">
    <text evidence="2">The sequence shown here is derived from an EMBL/GenBank/DDBJ whole genome shotgun (WGS) entry which is preliminary data.</text>
</comment>
<dbReference type="EMBL" id="AMZH03002051">
    <property type="protein sequence ID" value="RRT76960.1"/>
    <property type="molecule type" value="Genomic_DNA"/>
</dbReference>
<name>A0A427AL77_ENSVE</name>
<dbReference type="Proteomes" id="UP000287651">
    <property type="component" value="Unassembled WGS sequence"/>
</dbReference>
<dbReference type="AlphaFoldDB" id="A0A427AL77"/>
<feature type="non-terminal residue" evidence="2">
    <location>
        <position position="1"/>
    </location>
</feature>